<keyword evidence="2" id="KW-0539">Nucleus</keyword>
<comment type="subcellular location">
    <subcellularLocation>
        <location evidence="1">Nucleus</location>
    </subcellularLocation>
</comment>
<keyword evidence="5" id="KW-1185">Reference proteome</keyword>
<dbReference type="Pfam" id="PF02312">
    <property type="entry name" value="CBF_beta"/>
    <property type="match status" value="1"/>
</dbReference>
<dbReference type="PANTHER" id="PTHR10276:SF3">
    <property type="entry name" value="CORE-BINDING FACTOR SUBUNIT BETA"/>
    <property type="match status" value="1"/>
</dbReference>
<protein>
    <submittedName>
        <fullName evidence="6">Protein big brother-like</fullName>
    </submittedName>
</protein>
<dbReference type="Proteomes" id="UP000694941">
    <property type="component" value="Unplaced"/>
</dbReference>
<accession>A0ABM1B4G3</accession>
<gene>
    <name evidence="6" type="primary">LOC106459537</name>
</gene>
<dbReference type="InterPro" id="IPR036552">
    <property type="entry name" value="CBF_bsu_sf"/>
</dbReference>
<proteinExistence type="inferred from homology"/>
<name>A0ABM1B4G3_LIMPO</name>
<dbReference type="GeneID" id="106459537"/>
<organism evidence="5 6">
    <name type="scientific">Limulus polyphemus</name>
    <name type="common">Atlantic horseshoe crab</name>
    <dbReference type="NCBI Taxonomy" id="6850"/>
    <lineage>
        <taxon>Eukaryota</taxon>
        <taxon>Metazoa</taxon>
        <taxon>Ecdysozoa</taxon>
        <taxon>Arthropoda</taxon>
        <taxon>Chelicerata</taxon>
        <taxon>Merostomata</taxon>
        <taxon>Xiphosura</taxon>
        <taxon>Limulidae</taxon>
        <taxon>Limulus</taxon>
    </lineage>
</organism>
<evidence type="ECO:0000313" key="5">
    <source>
        <dbReference type="Proteomes" id="UP000694941"/>
    </source>
</evidence>
<reference evidence="6" key="1">
    <citation type="submission" date="2025-08" db="UniProtKB">
        <authorList>
            <consortium name="RefSeq"/>
        </authorList>
    </citation>
    <scope>IDENTIFICATION</scope>
    <source>
        <tissue evidence="6">Muscle</tissue>
    </source>
</reference>
<evidence type="ECO:0000256" key="4">
    <source>
        <dbReference type="SAM" id="MobiDB-lite"/>
    </source>
</evidence>
<sequence>MLPFETPSIYDQLHRFVFKMPRVVADQKAKFESDDLFRRLSRESEVRYTSYRDRPQEDRQVRFQNGCREGHVEVAFTTTGTNLQLVFSPCNNGYSEGCNFEKEQGKVHIKSSFIMNGVCVRWRGWIDVKRLDGVGCLEYDEERAKVEDAILREQIESYNQRVRDFEEKQRVHRAQQERHAEAEVEARKKALDFSPEHASSARN</sequence>
<feature type="region of interest" description="Disordered" evidence="4">
    <location>
        <begin position="167"/>
        <end position="203"/>
    </location>
</feature>
<feature type="compositionally biased region" description="Basic and acidic residues" evidence="4">
    <location>
        <begin position="167"/>
        <end position="195"/>
    </location>
</feature>
<evidence type="ECO:0000256" key="3">
    <source>
        <dbReference type="ARBA" id="ARBA00025734"/>
    </source>
</evidence>
<dbReference type="SUPFAM" id="SSF50723">
    <property type="entry name" value="Core binding factor beta, CBF"/>
    <property type="match status" value="1"/>
</dbReference>
<dbReference type="Gene3D" id="2.40.250.10">
    <property type="entry name" value="Core binding factor, beta subunit"/>
    <property type="match status" value="1"/>
</dbReference>
<dbReference type="RefSeq" id="XP_013774619.1">
    <property type="nucleotide sequence ID" value="XM_013919165.2"/>
</dbReference>
<dbReference type="PANTHER" id="PTHR10276">
    <property type="entry name" value="CORE-BINDING FACTOR, BETA SUBUNIT"/>
    <property type="match status" value="1"/>
</dbReference>
<evidence type="ECO:0000313" key="6">
    <source>
        <dbReference type="RefSeq" id="XP_013774619.1"/>
    </source>
</evidence>
<comment type="similarity">
    <text evidence="3">Belongs to the CBF-beta family.</text>
</comment>
<dbReference type="InterPro" id="IPR003417">
    <property type="entry name" value="CBF_beta"/>
</dbReference>
<evidence type="ECO:0000256" key="1">
    <source>
        <dbReference type="ARBA" id="ARBA00004123"/>
    </source>
</evidence>
<evidence type="ECO:0000256" key="2">
    <source>
        <dbReference type="ARBA" id="ARBA00023242"/>
    </source>
</evidence>